<keyword evidence="2" id="KW-1185">Reference proteome</keyword>
<dbReference type="RefSeq" id="XP_018713354.1">
    <property type="nucleotide sequence ID" value="XM_018855405.1"/>
</dbReference>
<evidence type="ECO:0000313" key="1">
    <source>
        <dbReference type="EMBL" id="OBA22873.1"/>
    </source>
</evidence>
<dbReference type="AlphaFoldDB" id="A0A1A0HG87"/>
<name>A0A1A0HG87_9ASCO</name>
<organism evidence="1 2">
    <name type="scientific">Metschnikowia bicuspidata var. bicuspidata NRRL YB-4993</name>
    <dbReference type="NCBI Taxonomy" id="869754"/>
    <lineage>
        <taxon>Eukaryota</taxon>
        <taxon>Fungi</taxon>
        <taxon>Dikarya</taxon>
        <taxon>Ascomycota</taxon>
        <taxon>Saccharomycotina</taxon>
        <taxon>Pichiomycetes</taxon>
        <taxon>Metschnikowiaceae</taxon>
        <taxon>Metschnikowia</taxon>
    </lineage>
</organism>
<sequence length="113" mass="14024">MKRWRKFWKDFYKQEWLVQNDLTAIHLFNHGSYVPLHDDEVWKSRFECRLCLKRCSSDQKLTHLYNECETVHFWWKKSSFPARLRSREMLAPLDTFFDCRRNPNWLVKVVRKA</sequence>
<dbReference type="Proteomes" id="UP000092555">
    <property type="component" value="Unassembled WGS sequence"/>
</dbReference>
<accession>A0A1A0HG87</accession>
<reference evidence="1 2" key="1">
    <citation type="submission" date="2016-05" db="EMBL/GenBank/DDBJ databases">
        <title>Comparative genomics of biotechnologically important yeasts.</title>
        <authorList>
            <consortium name="DOE Joint Genome Institute"/>
            <person name="Riley R."/>
            <person name="Haridas S."/>
            <person name="Wolfe K.H."/>
            <person name="Lopes M.R."/>
            <person name="Hittinger C.T."/>
            <person name="Goker M."/>
            <person name="Salamov A."/>
            <person name="Wisecaver J."/>
            <person name="Long T.M."/>
            <person name="Aerts A.L."/>
            <person name="Barry K."/>
            <person name="Choi C."/>
            <person name="Clum A."/>
            <person name="Coughlan A.Y."/>
            <person name="Deshpande S."/>
            <person name="Douglass A.P."/>
            <person name="Hanson S.J."/>
            <person name="Klenk H.-P."/>
            <person name="LaButti K."/>
            <person name="Lapidus A."/>
            <person name="Lindquist E."/>
            <person name="Lipzen A."/>
            <person name="Meier-kolthoff J.P."/>
            <person name="Ohm R.A."/>
            <person name="Otillar R.P."/>
            <person name="Pangilinan J."/>
            <person name="Peng Y."/>
            <person name="Rokas A."/>
            <person name="Rosa C.A."/>
            <person name="Scheuner C."/>
            <person name="Sibirny A.A."/>
            <person name="Slot J.C."/>
            <person name="Stielow J.B."/>
            <person name="Sun H."/>
            <person name="Kurtzman C.P."/>
            <person name="Blackwell M."/>
            <person name="Grigoriev I.V."/>
            <person name="Jeffries T.W."/>
        </authorList>
    </citation>
    <scope>NUCLEOTIDE SEQUENCE [LARGE SCALE GENOMIC DNA]</scope>
    <source>
        <strain evidence="1 2">NRRL YB-4993</strain>
    </source>
</reference>
<protein>
    <submittedName>
        <fullName evidence="1">Uncharacterized protein</fullName>
    </submittedName>
</protein>
<dbReference type="OrthoDB" id="10462389at2759"/>
<evidence type="ECO:0000313" key="2">
    <source>
        <dbReference type="Proteomes" id="UP000092555"/>
    </source>
</evidence>
<dbReference type="GeneID" id="30028381"/>
<dbReference type="EMBL" id="LXTC01000001">
    <property type="protein sequence ID" value="OBA22873.1"/>
    <property type="molecule type" value="Genomic_DNA"/>
</dbReference>
<proteinExistence type="predicted"/>
<comment type="caution">
    <text evidence="1">The sequence shown here is derived from an EMBL/GenBank/DDBJ whole genome shotgun (WGS) entry which is preliminary data.</text>
</comment>
<gene>
    <name evidence="1" type="ORF">METBIDRAFT_29451</name>
</gene>